<name>A0ABQ9Z4D4_9CRUS</name>
<keyword evidence="2" id="KW-1185">Reference proteome</keyword>
<evidence type="ECO:0000313" key="2">
    <source>
        <dbReference type="Proteomes" id="UP001234178"/>
    </source>
</evidence>
<dbReference type="EMBL" id="JAOYFB010000002">
    <property type="protein sequence ID" value="KAK4007755.1"/>
    <property type="molecule type" value="Genomic_DNA"/>
</dbReference>
<evidence type="ECO:0000313" key="1">
    <source>
        <dbReference type="EMBL" id="KAK4007755.1"/>
    </source>
</evidence>
<sequence length="82" mass="9076">MMSASFVSSVLKLHSQEEMHFESLKNAIVHLVCQLVTARDAVDILDSHASVLLSLLDGLLPCSLLFLRVQESKIILLLCPML</sequence>
<proteinExistence type="predicted"/>
<protein>
    <submittedName>
        <fullName evidence="1">Uncharacterized protein</fullName>
    </submittedName>
</protein>
<reference evidence="1 2" key="1">
    <citation type="journal article" date="2023" name="Nucleic Acids Res.">
        <title>The hologenome of Daphnia magna reveals possible DNA methylation and microbiome-mediated evolution of the host genome.</title>
        <authorList>
            <person name="Chaturvedi A."/>
            <person name="Li X."/>
            <person name="Dhandapani V."/>
            <person name="Marshall H."/>
            <person name="Kissane S."/>
            <person name="Cuenca-Cambronero M."/>
            <person name="Asole G."/>
            <person name="Calvet F."/>
            <person name="Ruiz-Romero M."/>
            <person name="Marangio P."/>
            <person name="Guigo R."/>
            <person name="Rago D."/>
            <person name="Mirbahai L."/>
            <person name="Eastwood N."/>
            <person name="Colbourne J.K."/>
            <person name="Zhou J."/>
            <person name="Mallon E."/>
            <person name="Orsini L."/>
        </authorList>
    </citation>
    <scope>NUCLEOTIDE SEQUENCE [LARGE SCALE GENOMIC DNA]</scope>
    <source>
        <strain evidence="1">LRV0_1</strain>
    </source>
</reference>
<dbReference type="Proteomes" id="UP001234178">
    <property type="component" value="Unassembled WGS sequence"/>
</dbReference>
<comment type="caution">
    <text evidence="1">The sequence shown here is derived from an EMBL/GenBank/DDBJ whole genome shotgun (WGS) entry which is preliminary data.</text>
</comment>
<gene>
    <name evidence="1" type="ORF">OUZ56_012908</name>
</gene>
<accession>A0ABQ9Z4D4</accession>
<organism evidence="1 2">
    <name type="scientific">Daphnia magna</name>
    <dbReference type="NCBI Taxonomy" id="35525"/>
    <lineage>
        <taxon>Eukaryota</taxon>
        <taxon>Metazoa</taxon>
        <taxon>Ecdysozoa</taxon>
        <taxon>Arthropoda</taxon>
        <taxon>Crustacea</taxon>
        <taxon>Branchiopoda</taxon>
        <taxon>Diplostraca</taxon>
        <taxon>Cladocera</taxon>
        <taxon>Anomopoda</taxon>
        <taxon>Daphniidae</taxon>
        <taxon>Daphnia</taxon>
    </lineage>
</organism>